<geneLocation type="plasmid" evidence="2">
    <name>prln2</name>
</geneLocation>
<sequence>MRAESCATDIAPKDLLMGLSRRKMFLSGLPRIIPVNQSFTIFCIYWYDFLNTEFEYRPFNCHDRRHTCCSHADAVRHEGESLL</sequence>
<evidence type="ECO:0000313" key="2">
    <source>
        <dbReference type="Proteomes" id="UP000238523"/>
    </source>
</evidence>
<evidence type="ECO:0000313" key="1">
    <source>
        <dbReference type="EMBL" id="AUW46934.1"/>
    </source>
</evidence>
<organism evidence="1 2">
    <name type="scientific">Rhizobium leguminosarum</name>
    <dbReference type="NCBI Taxonomy" id="384"/>
    <lineage>
        <taxon>Bacteria</taxon>
        <taxon>Pseudomonadati</taxon>
        <taxon>Pseudomonadota</taxon>
        <taxon>Alphaproteobacteria</taxon>
        <taxon>Hyphomicrobiales</taxon>
        <taxon>Rhizobiaceae</taxon>
        <taxon>Rhizobium/Agrobacterium group</taxon>
        <taxon>Rhizobium</taxon>
    </lineage>
</organism>
<keyword evidence="1" id="KW-0614">Plasmid</keyword>
<dbReference type="Proteomes" id="UP000238523">
    <property type="component" value="Plasmid pRLN2"/>
</dbReference>
<dbReference type="AlphaFoldDB" id="A0A2K9ZFB6"/>
<accession>A0A2K9ZFB6</accession>
<reference evidence="1 2" key="1">
    <citation type="submission" date="2017-11" db="EMBL/GenBank/DDBJ databases">
        <title>Complete genome of Rhizobium leguminosarum Norway, an ineffective micro-symbiont.</title>
        <authorList>
            <person name="Hoffrichter A."/>
            <person name="Liang J."/>
            <person name="Brachmann A."/>
            <person name="Marin M."/>
        </authorList>
    </citation>
    <scope>NUCLEOTIDE SEQUENCE [LARGE SCALE GENOMIC DNA]</scope>
    <source>
        <strain evidence="1 2">Norway</strain>
        <plasmid evidence="2">Plasmid prln2</plasmid>
    </source>
</reference>
<name>A0A2K9ZFB6_RHILE</name>
<proteinExistence type="predicted"/>
<dbReference type="EMBL" id="CP025014">
    <property type="protein sequence ID" value="AUW46934.1"/>
    <property type="molecule type" value="Genomic_DNA"/>
</dbReference>
<gene>
    <name evidence="1" type="ORF">CUJ84_pRLN2000396</name>
</gene>
<protein>
    <submittedName>
        <fullName evidence="1">Uncharacterized protein</fullName>
    </submittedName>
</protein>